<feature type="domain" description="G-protein coupled receptors family 1 profile" evidence="12">
    <location>
        <begin position="56"/>
        <end position="303"/>
    </location>
</feature>
<evidence type="ECO:0000256" key="10">
    <source>
        <dbReference type="SAM" id="Phobius"/>
    </source>
</evidence>
<evidence type="ECO:0000256" key="6">
    <source>
        <dbReference type="ARBA" id="ARBA00023136"/>
    </source>
</evidence>
<keyword evidence="3 9" id="KW-0812">Transmembrane</keyword>
<comment type="subcellular location">
    <subcellularLocation>
        <location evidence="1">Cell membrane</location>
        <topology evidence="1">Multi-pass membrane protein</topology>
    </subcellularLocation>
</comment>
<feature type="transmembrane region" description="Helical" evidence="10">
    <location>
        <begin position="209"/>
        <end position="230"/>
    </location>
</feature>
<feature type="transmembrane region" description="Helical" evidence="10">
    <location>
        <begin position="118"/>
        <end position="139"/>
    </location>
</feature>
<keyword evidence="4 10" id="KW-1133">Transmembrane helix</keyword>
<feature type="transmembrane region" description="Helical" evidence="10">
    <location>
        <begin position="251"/>
        <end position="275"/>
    </location>
</feature>
<dbReference type="Proteomes" id="UP000515159">
    <property type="component" value="Chromosome 4"/>
</dbReference>
<dbReference type="KEGG" id="gsh:117358846"/>
<comment type="similarity">
    <text evidence="9">Belongs to the G-protein coupled receptor 1 family.</text>
</comment>
<dbReference type="Gene3D" id="1.20.1070.10">
    <property type="entry name" value="Rhodopsin 7-helix transmembrane proteins"/>
    <property type="match status" value="1"/>
</dbReference>
<evidence type="ECO:0000313" key="14">
    <source>
        <dbReference type="RefSeq" id="XP_033796507.1"/>
    </source>
</evidence>
<organism evidence="13 14">
    <name type="scientific">Geotrypetes seraphini</name>
    <name type="common">Gaboon caecilian</name>
    <name type="synonym">Caecilia seraphini</name>
    <dbReference type="NCBI Taxonomy" id="260995"/>
    <lineage>
        <taxon>Eukaryota</taxon>
        <taxon>Metazoa</taxon>
        <taxon>Chordata</taxon>
        <taxon>Craniata</taxon>
        <taxon>Vertebrata</taxon>
        <taxon>Euteleostomi</taxon>
        <taxon>Amphibia</taxon>
        <taxon>Gymnophiona</taxon>
        <taxon>Geotrypetes</taxon>
    </lineage>
</organism>
<evidence type="ECO:0000313" key="13">
    <source>
        <dbReference type="Proteomes" id="UP000515159"/>
    </source>
</evidence>
<evidence type="ECO:0000256" key="5">
    <source>
        <dbReference type="ARBA" id="ARBA00023040"/>
    </source>
</evidence>
<accession>A0A6P8QAW2</accession>
<keyword evidence="2" id="KW-1003">Cell membrane</keyword>
<dbReference type="InterPro" id="IPR050569">
    <property type="entry name" value="TAAR"/>
</dbReference>
<dbReference type="CDD" id="cd00637">
    <property type="entry name" value="7tm_classA_rhodopsin-like"/>
    <property type="match status" value="1"/>
</dbReference>
<evidence type="ECO:0000256" key="3">
    <source>
        <dbReference type="ARBA" id="ARBA00022692"/>
    </source>
</evidence>
<evidence type="ECO:0000256" key="4">
    <source>
        <dbReference type="ARBA" id="ARBA00022989"/>
    </source>
</evidence>
<dbReference type="AlphaFoldDB" id="A0A6P8QAW2"/>
<evidence type="ECO:0000256" key="11">
    <source>
        <dbReference type="SAM" id="SignalP"/>
    </source>
</evidence>
<protein>
    <submittedName>
        <fullName evidence="14">D(4) dopamine receptor-like</fullName>
    </submittedName>
</protein>
<dbReference type="PANTHER" id="PTHR24249">
    <property type="entry name" value="HISTAMINE RECEPTOR-RELATED G-PROTEIN COUPLED RECEPTOR"/>
    <property type="match status" value="1"/>
</dbReference>
<gene>
    <name evidence="14" type="primary">LOC117358846</name>
</gene>
<dbReference type="SUPFAM" id="SSF81321">
    <property type="entry name" value="Family A G protein-coupled receptor-like"/>
    <property type="match status" value="1"/>
</dbReference>
<keyword evidence="5 9" id="KW-0297">G-protein coupled receptor</keyword>
<dbReference type="InterPro" id="IPR017452">
    <property type="entry name" value="GPCR_Rhodpsn_7TM"/>
</dbReference>
<dbReference type="RefSeq" id="XP_033796507.1">
    <property type="nucleotide sequence ID" value="XM_033940616.1"/>
</dbReference>
<feature type="chain" id="PRO_5028219433" evidence="11">
    <location>
        <begin position="20"/>
        <end position="379"/>
    </location>
</feature>
<keyword evidence="13" id="KW-1185">Reference proteome</keyword>
<dbReference type="GO" id="GO:0005886">
    <property type="term" value="C:plasma membrane"/>
    <property type="evidence" value="ECO:0007669"/>
    <property type="project" value="UniProtKB-SubCell"/>
</dbReference>
<evidence type="ECO:0000256" key="1">
    <source>
        <dbReference type="ARBA" id="ARBA00004651"/>
    </source>
</evidence>
<name>A0A6P8QAW2_GEOSA</name>
<dbReference type="PROSITE" id="PS00237">
    <property type="entry name" value="G_PROTEIN_RECEP_F1_1"/>
    <property type="match status" value="1"/>
</dbReference>
<keyword evidence="6 10" id="KW-0472">Membrane</keyword>
<sequence>MAPATVLVVVAAVAANCSGAGNGSLAQGGGGGWAWCCARALKVGVIAALGSLIIVGNGFALLVTASSVAGWSRSSRHILLSLTAADAALALLVVPLNLYGSLALGGEAETPPGSYCRAVAFLNSSVFASCIYSLAAISLERYVAVFFPLRRARLLSARRVRLLIAAAWLLPPALFFPVALPGGAVVRVYFSRASLLCCPDYASNAPYSLLLTALIFFPCALIVTAANGRLWLAARRQRLRRGRARDVASRVLLPVVLAFHVCWLPSVVTVLYNAIAQDRVPEWVEFVAFWLPSGNGFLNCFVYFWINRSFRQKFHQLGRELCLWDVHCSSSQGKKGAQRTPTISALVDCQCKNMLVLPERSCSVSSTCVLLPQATKVML</sequence>
<evidence type="ECO:0000256" key="8">
    <source>
        <dbReference type="ARBA" id="ARBA00023224"/>
    </source>
</evidence>
<dbReference type="FunFam" id="1.20.1070.10:FF:000411">
    <property type="entry name" value="Zgc:162592"/>
    <property type="match status" value="1"/>
</dbReference>
<feature type="transmembrane region" description="Helical" evidence="10">
    <location>
        <begin position="43"/>
        <end position="65"/>
    </location>
</feature>
<dbReference type="PROSITE" id="PS50262">
    <property type="entry name" value="G_PROTEIN_RECEP_F1_2"/>
    <property type="match status" value="1"/>
</dbReference>
<feature type="transmembrane region" description="Helical" evidence="10">
    <location>
        <begin position="287"/>
        <end position="306"/>
    </location>
</feature>
<dbReference type="PRINTS" id="PR00237">
    <property type="entry name" value="GPCRRHODOPSN"/>
</dbReference>
<reference evidence="14" key="1">
    <citation type="submission" date="2025-08" db="UniProtKB">
        <authorList>
            <consortium name="RefSeq"/>
        </authorList>
    </citation>
    <scope>IDENTIFICATION</scope>
</reference>
<dbReference type="InterPro" id="IPR000276">
    <property type="entry name" value="GPCR_Rhodpsn"/>
</dbReference>
<feature type="signal peptide" evidence="11">
    <location>
        <begin position="1"/>
        <end position="19"/>
    </location>
</feature>
<dbReference type="Pfam" id="PF00001">
    <property type="entry name" value="7tm_1"/>
    <property type="match status" value="1"/>
</dbReference>
<keyword evidence="8 9" id="KW-0807">Transducer</keyword>
<dbReference type="PANTHER" id="PTHR24249:SF387">
    <property type="entry name" value="HISTAMINE H2 RECEPTOR"/>
    <property type="match status" value="1"/>
</dbReference>
<keyword evidence="11" id="KW-0732">Signal</keyword>
<evidence type="ECO:0000256" key="2">
    <source>
        <dbReference type="ARBA" id="ARBA00022475"/>
    </source>
</evidence>
<keyword evidence="7 9" id="KW-0675">Receptor</keyword>
<evidence type="ECO:0000256" key="9">
    <source>
        <dbReference type="RuleBase" id="RU000688"/>
    </source>
</evidence>
<proteinExistence type="inferred from homology"/>
<dbReference type="GO" id="GO:0004930">
    <property type="term" value="F:G protein-coupled receptor activity"/>
    <property type="evidence" value="ECO:0007669"/>
    <property type="project" value="UniProtKB-KW"/>
</dbReference>
<evidence type="ECO:0000256" key="7">
    <source>
        <dbReference type="ARBA" id="ARBA00023170"/>
    </source>
</evidence>
<feature type="transmembrane region" description="Helical" evidence="10">
    <location>
        <begin position="77"/>
        <end position="98"/>
    </location>
</feature>
<dbReference type="GeneID" id="117358846"/>
<dbReference type="InParanoid" id="A0A6P8QAW2"/>
<evidence type="ECO:0000259" key="12">
    <source>
        <dbReference type="PROSITE" id="PS50262"/>
    </source>
</evidence>
<dbReference type="OrthoDB" id="6376512at2759"/>
<feature type="transmembrane region" description="Helical" evidence="10">
    <location>
        <begin position="160"/>
        <end position="180"/>
    </location>
</feature>